<dbReference type="GO" id="GO:0016791">
    <property type="term" value="F:phosphatase activity"/>
    <property type="evidence" value="ECO:0007669"/>
    <property type="project" value="TreeGrafter"/>
</dbReference>
<accession>A0A939FXE1</accession>
<gene>
    <name evidence="2" type="ORF">J1C48_08600</name>
</gene>
<dbReference type="EMBL" id="JAFMPP010000006">
    <property type="protein sequence ID" value="MBO0662634.1"/>
    <property type="molecule type" value="Genomic_DNA"/>
</dbReference>
<dbReference type="InterPro" id="IPR029052">
    <property type="entry name" value="Metallo-depent_PP-like"/>
</dbReference>
<dbReference type="PANTHER" id="PTHR42850:SF4">
    <property type="entry name" value="ZINC-DEPENDENT ENDOPOLYPHOSPHATASE"/>
    <property type="match status" value="1"/>
</dbReference>
<dbReference type="InterPro" id="IPR004843">
    <property type="entry name" value="Calcineurin-like_PHP"/>
</dbReference>
<keyword evidence="3" id="KW-1185">Reference proteome</keyword>
<dbReference type="SUPFAM" id="SSF56300">
    <property type="entry name" value="Metallo-dependent phosphatases"/>
    <property type="match status" value="1"/>
</dbReference>
<dbReference type="Pfam" id="PF00149">
    <property type="entry name" value="Metallophos"/>
    <property type="match status" value="1"/>
</dbReference>
<dbReference type="GO" id="GO:0110154">
    <property type="term" value="P:RNA decapping"/>
    <property type="evidence" value="ECO:0007669"/>
    <property type="project" value="TreeGrafter"/>
</dbReference>
<feature type="domain" description="Calcineurin-like phosphoesterase" evidence="1">
    <location>
        <begin position="7"/>
        <end position="193"/>
    </location>
</feature>
<organism evidence="2 3">
    <name type="scientific">Jiella flava</name>
    <dbReference type="NCBI Taxonomy" id="2816857"/>
    <lineage>
        <taxon>Bacteria</taxon>
        <taxon>Pseudomonadati</taxon>
        <taxon>Pseudomonadota</taxon>
        <taxon>Alphaproteobacteria</taxon>
        <taxon>Hyphomicrobiales</taxon>
        <taxon>Aurantimonadaceae</taxon>
        <taxon>Jiella</taxon>
    </lineage>
</organism>
<evidence type="ECO:0000259" key="1">
    <source>
        <dbReference type="Pfam" id="PF00149"/>
    </source>
</evidence>
<proteinExistence type="predicted"/>
<dbReference type="Gene3D" id="3.60.21.10">
    <property type="match status" value="1"/>
</dbReference>
<protein>
    <submittedName>
        <fullName evidence="2">Serine/threonine protein phosphatase</fullName>
    </submittedName>
</protein>
<dbReference type="GO" id="GO:0008803">
    <property type="term" value="F:bis(5'-nucleosyl)-tetraphosphatase (symmetrical) activity"/>
    <property type="evidence" value="ECO:0007669"/>
    <property type="project" value="TreeGrafter"/>
</dbReference>
<name>A0A939FXE1_9HYPH</name>
<dbReference type="PANTHER" id="PTHR42850">
    <property type="entry name" value="METALLOPHOSPHOESTERASE"/>
    <property type="match status" value="1"/>
</dbReference>
<evidence type="ECO:0000313" key="2">
    <source>
        <dbReference type="EMBL" id="MBO0662634.1"/>
    </source>
</evidence>
<dbReference type="GO" id="GO:0005737">
    <property type="term" value="C:cytoplasm"/>
    <property type="evidence" value="ECO:0007669"/>
    <property type="project" value="TreeGrafter"/>
</dbReference>
<sequence>MADRPQHIVAIGDVHGEQALLQRFLDGVDALAERKDVQPAIYLLGDLVDRGPDSRGVMELATRIIAERPGSKLLIGNHDEWFHRFLADDLMPEETAGWLDQGGFETLRSYEVANVRDLEDLRRAIHADWPSHISLLEQASTIECIDTFAFVHAGIDPQRAISAQRREDCLWIRGRFMNHVGKLSHIVVHGHTPQKGGLPTVTENRLSLDTGAVFTGKLSGAWLDREAHEVTCLQVENNRALRIVEPRRLDRGLGTAALGAQDHH</sequence>
<dbReference type="RefSeq" id="WP_207257426.1">
    <property type="nucleotide sequence ID" value="NZ_JAFMPP010000006.1"/>
</dbReference>
<dbReference type="AlphaFoldDB" id="A0A939FXE1"/>
<dbReference type="InterPro" id="IPR050126">
    <property type="entry name" value="Ap4A_hydrolase"/>
</dbReference>
<reference evidence="2" key="1">
    <citation type="submission" date="2021-03" db="EMBL/GenBank/DDBJ databases">
        <title>Whole genome sequence of Jiella sp. CQZ9-1.</title>
        <authorList>
            <person name="Tuo L."/>
        </authorList>
    </citation>
    <scope>NUCLEOTIDE SEQUENCE</scope>
    <source>
        <strain evidence="2">CQZ9-1</strain>
    </source>
</reference>
<evidence type="ECO:0000313" key="3">
    <source>
        <dbReference type="Proteomes" id="UP000664122"/>
    </source>
</evidence>
<dbReference type="Proteomes" id="UP000664122">
    <property type="component" value="Unassembled WGS sequence"/>
</dbReference>
<comment type="caution">
    <text evidence="2">The sequence shown here is derived from an EMBL/GenBank/DDBJ whole genome shotgun (WGS) entry which is preliminary data.</text>
</comment>